<evidence type="ECO:0000256" key="1">
    <source>
        <dbReference type="ARBA" id="ARBA00022574"/>
    </source>
</evidence>
<dbReference type="InterPro" id="IPR001680">
    <property type="entry name" value="WD40_rpt"/>
</dbReference>
<feature type="repeat" description="WD" evidence="3">
    <location>
        <begin position="1019"/>
        <end position="1053"/>
    </location>
</feature>
<organism evidence="6 7">
    <name type="scientific">Penicillium hordei</name>
    <dbReference type="NCBI Taxonomy" id="40994"/>
    <lineage>
        <taxon>Eukaryota</taxon>
        <taxon>Fungi</taxon>
        <taxon>Dikarya</taxon>
        <taxon>Ascomycota</taxon>
        <taxon>Pezizomycotina</taxon>
        <taxon>Eurotiomycetes</taxon>
        <taxon>Eurotiomycetidae</taxon>
        <taxon>Eurotiales</taxon>
        <taxon>Aspergillaceae</taxon>
        <taxon>Penicillium</taxon>
    </lineage>
</organism>
<dbReference type="Pfam" id="PF00400">
    <property type="entry name" value="WD40"/>
    <property type="match status" value="12"/>
</dbReference>
<feature type="domain" description="NACHT" evidence="5">
    <location>
        <begin position="204"/>
        <end position="356"/>
    </location>
</feature>
<sequence>MDGFSSAASVLGVIQLAGCVATICGGYILEVKDAREEILALQKSASSLEKTLQELKSLSESSDRLQISQSDVLKRDIKNCSSTLTGLMKKIDTGRRHKAMRRLGFRSLTWPLKRVEMENIIANLERYKSSFAISLLIDQTRSISSISKTTVRIDRNWDLNQLPVAHGAEFDSYNHQHEDCCLLGTRTDLLRQIAEWAASPNGKCIFWLNGRAGTGKSTISRTVARNLKDKNLLGATFFFKRGEGDRGTTVKLFPTIARQLAIRIPRIAPVIQEAIRDNPDIATKALAEQFDKILLQPLLTYKPPSSPDPPISLVVIVIDALDECEVDNDMRLVLRLLPCLKELRSLRLRVFLTSRPELSIRLGFSDMNAYDYQDYVLHKVPETTIQSDISLFLNYRISRIRKDRFLSQDWPGSEKIQSLVALSVPLFIYAATICRILEDPYWDPEESMDEILSYRNDGSALDVSKLDGTYLPVLNRLLTNQGEKERKRIVSEFQQVVGTIVTLKTPLSILTLSRLIGVPKGRISSRLNALHSVLSVSDNESLPVRLFHLSFRDFLLDPELRQKTPFWVDEAKAHRKVAARCLLVCHNYLKRNMCGLLSDGTQRAEVDPETIERHFPPELKYACQYWIHHLVRCATQNQGPLIEDVFLFLQSHFLHWLEAMSLLGLVHETVESISHLQSISTSEQGSPMFDFLHDAKRFIMNNHQIAAKAPLQIYCAGLVFAPEKSIIRKRFASDLPNWPSQLPRVEVNWSPELQALEGHFDIINSVAFSPDGKVLASGSPDKTIRLWNTNTGVLYQTLEGHLETVTSVVFSPDGRHVASSSTDHTVRLWDTATGALYRILEGCQTGVLAVAFSPNGQLLASGHYNSRIELWETGTGTRLQTLAGPTETGRISSVAFSPDGLLLASGNANGIVCLWEMATGTVQRTIAGFVKSVTSVAFSPDGRLLAFGSSGGGIRLWGMARGAIHRTFEADPGENDVNSVAFSHDSQLLSSSSSDKKLRIWNSASGTLQSTMECCSRQIYAVAFSPNGQLLASGCSDKAVRIWDVAAGLRQQQRRQDILDSVQSVKFSVDGRLLASISGQNKNVRLWNTATGALEHTLWHRHPVLGIEFSHDGQVLASSSSQNNRIRLWDTAMGTLQKSLHHTSPVLQLEFSPDGQLLMSLSDGPDGTTVQLWNIVNGSRYRKFDHSSPVVTAKFSPDGKSLACGYDDTVVLRDIATGVPYHTLKGDSYLVRTVKFSSDGKLLVCSYSGYEKILIWSVITGAREQIWRVDDIKDRDIDGVDGLDFSENGCFLTSYMGNFFPRSRPASCHTSLSARKREVSLQNGEWIAFDGEKVIWLPPRFRPTCSAMHDRVLALGHASGRVTFIGT</sequence>
<gene>
    <name evidence="6" type="ORF">N7537_007215</name>
</gene>
<dbReference type="SUPFAM" id="SSF50978">
    <property type="entry name" value="WD40 repeat-like"/>
    <property type="match status" value="2"/>
</dbReference>
<dbReference type="InterPro" id="IPR015943">
    <property type="entry name" value="WD40/YVTN_repeat-like_dom_sf"/>
</dbReference>
<dbReference type="PANTHER" id="PTHR44019:SF8">
    <property type="entry name" value="POC1 CENTRIOLAR PROTEIN HOMOLOG"/>
    <property type="match status" value="1"/>
</dbReference>
<protein>
    <submittedName>
        <fullName evidence="6">NACHT and WD40 domain protein</fullName>
    </submittedName>
</protein>
<dbReference type="SUPFAM" id="SSF52540">
    <property type="entry name" value="P-loop containing nucleoside triphosphate hydrolases"/>
    <property type="match status" value="1"/>
</dbReference>
<feature type="repeat" description="WD" evidence="3">
    <location>
        <begin position="840"/>
        <end position="881"/>
    </location>
</feature>
<feature type="repeat" description="WD" evidence="3">
    <location>
        <begin position="798"/>
        <end position="839"/>
    </location>
</feature>
<dbReference type="Proteomes" id="UP001213799">
    <property type="component" value="Unassembled WGS sequence"/>
</dbReference>
<dbReference type="SMART" id="SM00320">
    <property type="entry name" value="WD40"/>
    <property type="match status" value="12"/>
</dbReference>
<name>A0AAD6E9A0_9EURO</name>
<feature type="repeat" description="WD" evidence="3">
    <location>
        <begin position="884"/>
        <end position="925"/>
    </location>
</feature>
<evidence type="ECO:0000313" key="6">
    <source>
        <dbReference type="EMBL" id="KAJ5604259.1"/>
    </source>
</evidence>
<dbReference type="RefSeq" id="XP_056754057.1">
    <property type="nucleotide sequence ID" value="XM_056898272.1"/>
</dbReference>
<dbReference type="InterPro" id="IPR056884">
    <property type="entry name" value="NPHP3-like_N"/>
</dbReference>
<dbReference type="EMBL" id="JAQJAE010000003">
    <property type="protein sequence ID" value="KAJ5604259.1"/>
    <property type="molecule type" value="Genomic_DNA"/>
</dbReference>
<dbReference type="Gene3D" id="2.130.10.10">
    <property type="entry name" value="YVTN repeat-like/Quinoprotein amine dehydrogenase"/>
    <property type="match status" value="3"/>
</dbReference>
<comment type="caution">
    <text evidence="6">The sequence shown here is derived from an EMBL/GenBank/DDBJ whole genome shotgun (WGS) entry which is preliminary data.</text>
</comment>
<feature type="repeat" description="WD" evidence="3">
    <location>
        <begin position="926"/>
        <end position="967"/>
    </location>
</feature>
<dbReference type="InterPro" id="IPR020472">
    <property type="entry name" value="WD40_PAC1"/>
</dbReference>
<dbReference type="InterPro" id="IPR036322">
    <property type="entry name" value="WD40_repeat_dom_sf"/>
</dbReference>
<dbReference type="Pfam" id="PF24883">
    <property type="entry name" value="NPHP3_N"/>
    <property type="match status" value="1"/>
</dbReference>
<proteinExistence type="predicted"/>
<dbReference type="Gene3D" id="3.40.50.300">
    <property type="entry name" value="P-loop containing nucleotide triphosphate hydrolases"/>
    <property type="match status" value="1"/>
</dbReference>
<feature type="repeat" description="WD" evidence="3">
    <location>
        <begin position="1097"/>
        <end position="1139"/>
    </location>
</feature>
<keyword evidence="7" id="KW-1185">Reference proteome</keyword>
<reference evidence="6" key="2">
    <citation type="submission" date="2023-01" db="EMBL/GenBank/DDBJ databases">
        <authorList>
            <person name="Petersen C."/>
        </authorList>
    </citation>
    <scope>NUCLEOTIDE SEQUENCE</scope>
    <source>
        <strain evidence="6">IBT 12815</strain>
    </source>
</reference>
<feature type="coiled-coil region" evidence="4">
    <location>
        <begin position="31"/>
        <end position="68"/>
    </location>
</feature>
<evidence type="ECO:0000256" key="3">
    <source>
        <dbReference type="PROSITE-ProRule" id="PRU00221"/>
    </source>
</evidence>
<feature type="repeat" description="WD" evidence="3">
    <location>
        <begin position="970"/>
        <end position="1011"/>
    </location>
</feature>
<dbReference type="PANTHER" id="PTHR44019">
    <property type="entry name" value="WD REPEAT-CONTAINING PROTEIN 55"/>
    <property type="match status" value="1"/>
</dbReference>
<evidence type="ECO:0000313" key="7">
    <source>
        <dbReference type="Proteomes" id="UP001213799"/>
    </source>
</evidence>
<evidence type="ECO:0000256" key="4">
    <source>
        <dbReference type="SAM" id="Coils"/>
    </source>
</evidence>
<dbReference type="InterPro" id="IPR027417">
    <property type="entry name" value="P-loop_NTPase"/>
</dbReference>
<evidence type="ECO:0000259" key="5">
    <source>
        <dbReference type="PROSITE" id="PS50837"/>
    </source>
</evidence>
<dbReference type="GeneID" id="81588514"/>
<dbReference type="InterPro" id="IPR050505">
    <property type="entry name" value="WDR55/POC1"/>
</dbReference>
<evidence type="ECO:0000256" key="2">
    <source>
        <dbReference type="ARBA" id="ARBA00022737"/>
    </source>
</evidence>
<keyword evidence="1 3" id="KW-0853">WD repeat</keyword>
<dbReference type="PRINTS" id="PR00320">
    <property type="entry name" value="GPROTEINBRPT"/>
</dbReference>
<dbReference type="PROSITE" id="PS00678">
    <property type="entry name" value="WD_REPEATS_1"/>
    <property type="match status" value="4"/>
</dbReference>
<dbReference type="PROSITE" id="PS50837">
    <property type="entry name" value="NACHT"/>
    <property type="match status" value="1"/>
</dbReference>
<accession>A0AAD6E9A0</accession>
<dbReference type="InterPro" id="IPR019775">
    <property type="entry name" value="WD40_repeat_CS"/>
</dbReference>
<dbReference type="PROSITE" id="PS50294">
    <property type="entry name" value="WD_REPEATS_REGION"/>
    <property type="match status" value="7"/>
</dbReference>
<keyword evidence="4" id="KW-0175">Coiled coil</keyword>
<dbReference type="PROSITE" id="PS50082">
    <property type="entry name" value="WD_REPEATS_2"/>
    <property type="match status" value="8"/>
</dbReference>
<reference evidence="6" key="1">
    <citation type="journal article" date="2023" name="IMA Fungus">
        <title>Comparative genomic study of the Penicillium genus elucidates a diverse pangenome and 15 lateral gene transfer events.</title>
        <authorList>
            <person name="Petersen C."/>
            <person name="Sorensen T."/>
            <person name="Nielsen M.R."/>
            <person name="Sondergaard T.E."/>
            <person name="Sorensen J.L."/>
            <person name="Fitzpatrick D.A."/>
            <person name="Frisvad J.C."/>
            <person name="Nielsen K.L."/>
        </authorList>
    </citation>
    <scope>NUCLEOTIDE SEQUENCE</scope>
    <source>
        <strain evidence="6">IBT 12815</strain>
    </source>
</reference>
<feature type="repeat" description="WD" evidence="3">
    <location>
        <begin position="756"/>
        <end position="797"/>
    </location>
</feature>
<dbReference type="InterPro" id="IPR007111">
    <property type="entry name" value="NACHT_NTPase"/>
</dbReference>
<keyword evidence="2" id="KW-0677">Repeat</keyword>
<dbReference type="CDD" id="cd00200">
    <property type="entry name" value="WD40"/>
    <property type="match status" value="2"/>
</dbReference>